<evidence type="ECO:0000313" key="2">
    <source>
        <dbReference type="EMBL" id="EPS25547.1"/>
    </source>
</evidence>
<evidence type="ECO:0000256" key="1">
    <source>
        <dbReference type="SAM" id="MobiDB-lite"/>
    </source>
</evidence>
<accession>S8AUL8</accession>
<dbReference type="OrthoDB" id="4367945at2759"/>
<proteinExistence type="predicted"/>
<keyword evidence="3" id="KW-1185">Reference proteome</keyword>
<dbReference type="HOGENOM" id="CLU_1496729_0_0_1"/>
<reference evidence="2 3" key="1">
    <citation type="journal article" date="2013" name="PLoS ONE">
        <title>Genomic and secretomic analyses reveal unique features of the lignocellulolytic enzyme system of Penicillium decumbens.</title>
        <authorList>
            <person name="Liu G."/>
            <person name="Zhang L."/>
            <person name="Wei X."/>
            <person name="Zou G."/>
            <person name="Qin Y."/>
            <person name="Ma L."/>
            <person name="Li J."/>
            <person name="Zheng H."/>
            <person name="Wang S."/>
            <person name="Wang C."/>
            <person name="Xun L."/>
            <person name="Zhao G.-P."/>
            <person name="Zhou Z."/>
            <person name="Qu Y."/>
        </authorList>
    </citation>
    <scope>NUCLEOTIDE SEQUENCE [LARGE SCALE GENOMIC DNA]</scope>
    <source>
        <strain evidence="3">114-2 / CGMCC 5302</strain>
    </source>
</reference>
<feature type="region of interest" description="Disordered" evidence="1">
    <location>
        <begin position="119"/>
        <end position="147"/>
    </location>
</feature>
<organism evidence="2 3">
    <name type="scientific">Penicillium oxalicum (strain 114-2 / CGMCC 5302)</name>
    <name type="common">Penicillium decumbens</name>
    <dbReference type="NCBI Taxonomy" id="933388"/>
    <lineage>
        <taxon>Eukaryota</taxon>
        <taxon>Fungi</taxon>
        <taxon>Dikarya</taxon>
        <taxon>Ascomycota</taxon>
        <taxon>Pezizomycotina</taxon>
        <taxon>Eurotiomycetes</taxon>
        <taxon>Eurotiomycetidae</taxon>
        <taxon>Eurotiales</taxon>
        <taxon>Aspergillaceae</taxon>
        <taxon>Penicillium</taxon>
    </lineage>
</organism>
<protein>
    <submittedName>
        <fullName evidence="2">Uncharacterized protein</fullName>
    </submittedName>
</protein>
<sequence length="180" mass="19165">MTRSSTQVELEERRPSMMGGVRTILAKGARTKLREPKSKVTGDGFEKVEDSAINVCGPLETCPPAQLAVSTLAVSPVQILVETLPVPPSQEPVLELSASPAQSQILVQAETVPVAAAPHPIASQGPEDDPAVATAAQRPGSRGVSMPRLMADLTQCVNRLGKRLVDEADHERRKQLYAVS</sequence>
<dbReference type="Proteomes" id="UP000019376">
    <property type="component" value="Unassembled WGS sequence"/>
</dbReference>
<evidence type="ECO:0000313" key="3">
    <source>
        <dbReference type="Proteomes" id="UP000019376"/>
    </source>
</evidence>
<dbReference type="EMBL" id="KB644408">
    <property type="protein sequence ID" value="EPS25547.1"/>
    <property type="molecule type" value="Genomic_DNA"/>
</dbReference>
<name>S8AUL8_PENO1</name>
<gene>
    <name evidence="2" type="ORF">PDE_00481</name>
</gene>
<dbReference type="AlphaFoldDB" id="S8AUL8"/>